<evidence type="ECO:0000313" key="2">
    <source>
        <dbReference type="Proteomes" id="UP000248592"/>
    </source>
</evidence>
<protein>
    <submittedName>
        <fullName evidence="1">Uncharacterized protein</fullName>
    </submittedName>
</protein>
<proteinExistence type="predicted"/>
<dbReference type="RefSeq" id="WP_112294908.1">
    <property type="nucleotide sequence ID" value="NZ_CBCSBS010000002.1"/>
</dbReference>
<accession>A0A2Z4JTS9</accession>
<dbReference type="Proteomes" id="UP000248592">
    <property type="component" value="Chromosome"/>
</dbReference>
<name>A0A2Z4JTS9_9BURK</name>
<dbReference type="EMBL" id="CP030085">
    <property type="protein sequence ID" value="AWW50217.1"/>
    <property type="molecule type" value="Genomic_DNA"/>
</dbReference>
<evidence type="ECO:0000313" key="1">
    <source>
        <dbReference type="EMBL" id="AWW50217.1"/>
    </source>
</evidence>
<sequence>MNTTLIEAEVRPATKLVISKTLVAQADDLALEHEQFTTHYVIGGRLALYELLSKIFVLYKSLAVAPDRKDLLGKMKHKMLHTYRIRVQSNSSDAGILVRYITRTDRKTAHVYARVIEAAIANEISVDEFCDYIQQSGGIEQMRSIGADPVASAKREQLAKDSLDMAWKYCQAREELPLAQFVLNKDLCYEKDRQVTFEYFACIKQNGRRYVLAKIPADAAFEDRAIRLLGDYFSLNFDKAKEQITKFIDKSKAAHKERIAKEMPGLAKILEGKQKKIS</sequence>
<organism evidence="1 2">
    <name type="scientific">Polynucleobacter paneuropaeus</name>
    <dbReference type="NCBI Taxonomy" id="2527775"/>
    <lineage>
        <taxon>Bacteria</taxon>
        <taxon>Pseudomonadati</taxon>
        <taxon>Pseudomonadota</taxon>
        <taxon>Betaproteobacteria</taxon>
        <taxon>Burkholderiales</taxon>
        <taxon>Burkholderiaceae</taxon>
        <taxon>Polynucleobacter</taxon>
    </lineage>
</organism>
<dbReference type="AlphaFoldDB" id="A0A2Z4JTS9"/>
<gene>
    <name evidence="1" type="ORF">Pas1_07405</name>
</gene>
<reference evidence="2" key="1">
    <citation type="submission" date="2018-06" db="EMBL/GenBank/DDBJ databases">
        <title>Description of a new Polynucleobacter species.</title>
        <authorList>
            <person name="Hahn M.W."/>
        </authorList>
    </citation>
    <scope>NUCLEOTIDE SEQUENCE [LARGE SCALE GENOMIC DNA]</scope>
    <source>
        <strain evidence="2">MG-25-Pas1-D2</strain>
    </source>
</reference>